<dbReference type="InterPro" id="IPR004012">
    <property type="entry name" value="Run_dom"/>
</dbReference>
<evidence type="ECO:0000256" key="1">
    <source>
        <dbReference type="SAM" id="MobiDB-lite"/>
    </source>
</evidence>
<protein>
    <recommendedName>
        <fullName evidence="2">RUN domain-containing protein</fullName>
    </recommendedName>
</protein>
<dbReference type="OrthoDB" id="9884296at2759"/>
<feature type="compositionally biased region" description="Polar residues" evidence="1">
    <location>
        <begin position="161"/>
        <end position="170"/>
    </location>
</feature>
<comment type="caution">
    <text evidence="3">The sequence shown here is derived from an EMBL/GenBank/DDBJ whole genome shotgun (WGS) entry which is preliminary data.</text>
</comment>
<dbReference type="Gene3D" id="1.20.58.900">
    <property type="match status" value="1"/>
</dbReference>
<gene>
    <name evidence="3" type="ORF">PXEA_LOCUS21300</name>
</gene>
<feature type="compositionally biased region" description="Polar residues" evidence="1">
    <location>
        <begin position="78"/>
        <end position="99"/>
    </location>
</feature>
<keyword evidence="4" id="KW-1185">Reference proteome</keyword>
<dbReference type="Proteomes" id="UP000784294">
    <property type="component" value="Unassembled WGS sequence"/>
</dbReference>
<organism evidence="3 4">
    <name type="scientific">Protopolystoma xenopodis</name>
    <dbReference type="NCBI Taxonomy" id="117903"/>
    <lineage>
        <taxon>Eukaryota</taxon>
        <taxon>Metazoa</taxon>
        <taxon>Spiralia</taxon>
        <taxon>Lophotrochozoa</taxon>
        <taxon>Platyhelminthes</taxon>
        <taxon>Monogenea</taxon>
        <taxon>Polyopisthocotylea</taxon>
        <taxon>Polystomatidea</taxon>
        <taxon>Polystomatidae</taxon>
        <taxon>Protopolystoma</taxon>
    </lineage>
</organism>
<dbReference type="InterPro" id="IPR037213">
    <property type="entry name" value="Run_dom_sf"/>
</dbReference>
<evidence type="ECO:0000259" key="2">
    <source>
        <dbReference type="PROSITE" id="PS50826"/>
    </source>
</evidence>
<dbReference type="PROSITE" id="PS50826">
    <property type="entry name" value="RUN"/>
    <property type="match status" value="1"/>
</dbReference>
<evidence type="ECO:0000313" key="3">
    <source>
        <dbReference type="EMBL" id="VEL27860.1"/>
    </source>
</evidence>
<feature type="compositionally biased region" description="Basic residues" evidence="1">
    <location>
        <begin position="100"/>
        <end position="110"/>
    </location>
</feature>
<feature type="region of interest" description="Disordered" evidence="1">
    <location>
        <begin position="77"/>
        <end position="170"/>
    </location>
</feature>
<accession>A0A448X4I9</accession>
<sequence length="200" mass="22133">MPLFSLKALPMWLNTIVVNETLLKRYYCEDAFVRQCRSGGQRGLHADLMTHLEQLLVFPFHIDLAQEARRASIEANGIGSTTGANPVNGVQHSQRSNQNQHRHSNKHHQASHGQTQKPKPVPKRTHQTRPTVLQSPRLHSATVVALPNQPPPPGAPAGQQVMTSEQPHTQALTSHVVLPNSYLPLKAKHDIKGLSHTQVS</sequence>
<reference evidence="3" key="1">
    <citation type="submission" date="2018-11" db="EMBL/GenBank/DDBJ databases">
        <authorList>
            <consortium name="Pathogen Informatics"/>
        </authorList>
    </citation>
    <scope>NUCLEOTIDE SEQUENCE</scope>
</reference>
<feature type="domain" description="RUN" evidence="2">
    <location>
        <begin position="1"/>
        <end position="67"/>
    </location>
</feature>
<evidence type="ECO:0000313" key="4">
    <source>
        <dbReference type="Proteomes" id="UP000784294"/>
    </source>
</evidence>
<proteinExistence type="predicted"/>
<name>A0A448X4I9_9PLAT</name>
<dbReference type="EMBL" id="CAAALY010090416">
    <property type="protein sequence ID" value="VEL27860.1"/>
    <property type="molecule type" value="Genomic_DNA"/>
</dbReference>
<dbReference type="AlphaFoldDB" id="A0A448X4I9"/>